<proteinExistence type="inferred from homology"/>
<feature type="binding site" evidence="4">
    <location>
        <position position="375"/>
    </location>
    <ligand>
        <name>substrate</name>
    </ligand>
</feature>
<evidence type="ECO:0000256" key="1">
    <source>
        <dbReference type="ARBA" id="ARBA00001974"/>
    </source>
</evidence>
<dbReference type="EMBL" id="CP031357">
    <property type="protein sequence ID" value="AXK43289.1"/>
    <property type="molecule type" value="Genomic_DNA"/>
</dbReference>
<dbReference type="Gene3D" id="3.50.50.60">
    <property type="entry name" value="FAD/NAD(P)-binding domain"/>
    <property type="match status" value="1"/>
</dbReference>
<reference evidence="7" key="1">
    <citation type="submission" date="2018-07" db="EMBL/GenBank/DDBJ databases">
        <title>Genome sequence of Erythrobacter strain YH-07, an antagonistic bacterium isolated from Yellow Sea.</title>
        <authorList>
            <person name="Tang T."/>
            <person name="Liu Q."/>
            <person name="Sun X."/>
        </authorList>
    </citation>
    <scope>NUCLEOTIDE SEQUENCE [LARGE SCALE GENOMIC DNA]</scope>
    <source>
        <strain evidence="7">YH-07</strain>
    </source>
</reference>
<keyword evidence="7" id="KW-1185">Reference proteome</keyword>
<evidence type="ECO:0000256" key="2">
    <source>
        <dbReference type="ARBA" id="ARBA00005995"/>
    </source>
</evidence>
<comment type="similarity">
    <text evidence="2">Belongs to the flavin monoamine oxidase family.</text>
</comment>
<comment type="cofactor">
    <cofactor evidence="1">
        <name>FAD</name>
        <dbReference type="ChEBI" id="CHEBI:57692"/>
    </cofactor>
</comment>
<dbReference type="SUPFAM" id="SSF51905">
    <property type="entry name" value="FAD/NAD(P)-binding domain"/>
    <property type="match status" value="1"/>
</dbReference>
<evidence type="ECO:0000256" key="3">
    <source>
        <dbReference type="ARBA" id="ARBA00023002"/>
    </source>
</evidence>
<feature type="binding site" evidence="4">
    <location>
        <position position="455"/>
    </location>
    <ligand>
        <name>FAD</name>
        <dbReference type="ChEBI" id="CHEBI:57692"/>
    </ligand>
</feature>
<dbReference type="InterPro" id="IPR006311">
    <property type="entry name" value="TAT_signal"/>
</dbReference>
<dbReference type="OrthoDB" id="9769600at2"/>
<dbReference type="Pfam" id="PF01593">
    <property type="entry name" value="Amino_oxidase"/>
    <property type="match status" value="1"/>
</dbReference>
<dbReference type="PANTHER" id="PTHR43563:SF1">
    <property type="entry name" value="AMINE OXIDASE [FLAVIN-CONTAINING] B"/>
    <property type="match status" value="1"/>
</dbReference>
<sequence>MNNLSARGPAIDRRSLLASGALAAVAVSATGATDAVAQGDPEILDVIIVGAGLAGLTAARDLDRAGNNSFAVLEARDRVGGRVLNHRLAGGHFSEAGGQWIGPGQTAIADLARELEVETFDSIYDGRMVFRWGSDRVAFESDGSIEIEAGLMKRLDALAAQVPHDRPWTAPNARELDRMSIAQWLARQNVGGLDLLTMKIASVLTVGSGIGNCSMLYYLSMLNFAGGFQRLEAQKGGAQQTRFVGGSQVLADKMADELGAKVQLGTAVKAIRNWDRDIVELETTKGRLRARRIIMALSPPLCRKIAFAPALPDARRALQDRWPAHAPMCKSAMAYKRPFWFDEGYNGQILSADGPLIWAYDNSPPQQEIGVINAFLRVGEVSPDHETAKRQLTRLFAESLDDDRFLVPTEFHLHDWGQEEWSVSCVSPMPPGLLTSPLMAALDEPCGRLCWSGTETGGIWNGYMDGAVRSGRKAALETLQALRAEA</sequence>
<dbReference type="Proteomes" id="UP000254508">
    <property type="component" value="Chromosome"/>
</dbReference>
<dbReference type="KEGG" id="err:DVR09_14080"/>
<feature type="binding site" evidence="4">
    <location>
        <begin position="74"/>
        <end position="75"/>
    </location>
    <ligand>
        <name>FAD</name>
        <dbReference type="ChEBI" id="CHEBI:57692"/>
    </ligand>
</feature>
<protein>
    <submittedName>
        <fullName evidence="6">FAD-dependent oxidoreductase</fullName>
    </submittedName>
</protein>
<dbReference type="GO" id="GO:0016491">
    <property type="term" value="F:oxidoreductase activity"/>
    <property type="evidence" value="ECO:0007669"/>
    <property type="project" value="UniProtKB-KW"/>
</dbReference>
<dbReference type="InterPro" id="IPR002937">
    <property type="entry name" value="Amino_oxidase"/>
</dbReference>
<dbReference type="Gene3D" id="3.90.660.10">
    <property type="match status" value="1"/>
</dbReference>
<dbReference type="InterPro" id="IPR001613">
    <property type="entry name" value="Flavin_amine_oxidase"/>
</dbReference>
<feature type="domain" description="Amine oxidase" evidence="5">
    <location>
        <begin position="53"/>
        <end position="475"/>
    </location>
</feature>
<dbReference type="Gene3D" id="1.10.405.10">
    <property type="entry name" value="Guanine Nucleotide Dissociation Inhibitor, domain 1"/>
    <property type="match status" value="1"/>
</dbReference>
<dbReference type="InterPro" id="IPR050703">
    <property type="entry name" value="Flavin_MAO"/>
</dbReference>
<accession>A0A345YH87</accession>
<gene>
    <name evidence="6" type="ORF">DVR09_14080</name>
</gene>
<evidence type="ECO:0000259" key="5">
    <source>
        <dbReference type="Pfam" id="PF01593"/>
    </source>
</evidence>
<dbReference type="AlphaFoldDB" id="A0A345YH87"/>
<organism evidence="6 7">
    <name type="scientific">Erythrobacter aureus</name>
    <dbReference type="NCBI Taxonomy" id="2182384"/>
    <lineage>
        <taxon>Bacteria</taxon>
        <taxon>Pseudomonadati</taxon>
        <taxon>Pseudomonadota</taxon>
        <taxon>Alphaproteobacteria</taxon>
        <taxon>Sphingomonadales</taxon>
        <taxon>Erythrobacteraceae</taxon>
        <taxon>Erythrobacter/Porphyrobacter group</taxon>
        <taxon>Erythrobacter</taxon>
    </lineage>
</organism>
<evidence type="ECO:0000256" key="4">
    <source>
        <dbReference type="PIRSR" id="PIRSR601613-1"/>
    </source>
</evidence>
<name>A0A345YH87_9SPHN</name>
<dbReference type="RefSeq" id="WP_115417602.1">
    <property type="nucleotide sequence ID" value="NZ_CP031357.1"/>
</dbReference>
<dbReference type="InterPro" id="IPR036188">
    <property type="entry name" value="FAD/NAD-bd_sf"/>
</dbReference>
<evidence type="ECO:0000313" key="6">
    <source>
        <dbReference type="EMBL" id="AXK43289.1"/>
    </source>
</evidence>
<dbReference type="PRINTS" id="PR00757">
    <property type="entry name" value="AMINEOXDASEF"/>
</dbReference>
<keyword evidence="3" id="KW-0560">Oxidoreductase</keyword>
<feature type="binding site" evidence="4">
    <location>
        <position position="268"/>
    </location>
    <ligand>
        <name>FAD</name>
        <dbReference type="ChEBI" id="CHEBI:57692"/>
    </ligand>
</feature>
<dbReference type="PANTHER" id="PTHR43563">
    <property type="entry name" value="AMINE OXIDASE"/>
    <property type="match status" value="1"/>
</dbReference>
<dbReference type="SUPFAM" id="SSF54373">
    <property type="entry name" value="FAD-linked reductases, C-terminal domain"/>
    <property type="match status" value="1"/>
</dbReference>
<evidence type="ECO:0000313" key="7">
    <source>
        <dbReference type="Proteomes" id="UP000254508"/>
    </source>
</evidence>
<dbReference type="PROSITE" id="PS51318">
    <property type="entry name" value="TAT"/>
    <property type="match status" value="1"/>
</dbReference>